<evidence type="ECO:0000313" key="3">
    <source>
        <dbReference type="WBParaSite" id="ALUE_0000866201-mRNA-1"/>
    </source>
</evidence>
<sequence>MGHDVLNDAHQRRRSPEEQLLDTKPTSRDVELLTRAESERSSQPTRRASRTAQTTRNDGETHRNELTTRFSLHSSLSLCARNYFAIPSHHNSTFYLDNITLFSQLQRKHKEIMSSDNFDAMPLSGND</sequence>
<evidence type="ECO:0000256" key="1">
    <source>
        <dbReference type="SAM" id="MobiDB-lite"/>
    </source>
</evidence>
<keyword evidence="2" id="KW-1185">Reference proteome</keyword>
<feature type="region of interest" description="Disordered" evidence="1">
    <location>
        <begin position="1"/>
        <end position="66"/>
    </location>
</feature>
<feature type="compositionally biased region" description="Basic and acidic residues" evidence="1">
    <location>
        <begin position="25"/>
        <end position="40"/>
    </location>
</feature>
<organism evidence="2 3">
    <name type="scientific">Ascaris lumbricoides</name>
    <name type="common">Giant roundworm</name>
    <dbReference type="NCBI Taxonomy" id="6252"/>
    <lineage>
        <taxon>Eukaryota</taxon>
        <taxon>Metazoa</taxon>
        <taxon>Ecdysozoa</taxon>
        <taxon>Nematoda</taxon>
        <taxon>Chromadorea</taxon>
        <taxon>Rhabditida</taxon>
        <taxon>Spirurina</taxon>
        <taxon>Ascaridomorpha</taxon>
        <taxon>Ascaridoidea</taxon>
        <taxon>Ascarididae</taxon>
        <taxon>Ascaris</taxon>
    </lineage>
</organism>
<reference evidence="3" key="1">
    <citation type="submission" date="2023-03" db="UniProtKB">
        <authorList>
            <consortium name="WormBaseParasite"/>
        </authorList>
    </citation>
    <scope>IDENTIFICATION</scope>
</reference>
<accession>A0A9J2PFG5</accession>
<feature type="compositionally biased region" description="Basic and acidic residues" evidence="1">
    <location>
        <begin position="1"/>
        <end position="17"/>
    </location>
</feature>
<dbReference type="AlphaFoldDB" id="A0A9J2PFG5"/>
<feature type="compositionally biased region" description="Basic and acidic residues" evidence="1">
    <location>
        <begin position="57"/>
        <end position="66"/>
    </location>
</feature>
<name>A0A9J2PFG5_ASCLU</name>
<evidence type="ECO:0000313" key="2">
    <source>
        <dbReference type="Proteomes" id="UP000036681"/>
    </source>
</evidence>
<dbReference type="WBParaSite" id="ALUE_0000866201-mRNA-1">
    <property type="protein sequence ID" value="ALUE_0000866201-mRNA-1"/>
    <property type="gene ID" value="ALUE_0000866201"/>
</dbReference>
<protein>
    <submittedName>
        <fullName evidence="3">Uncharacterized protein</fullName>
    </submittedName>
</protein>
<dbReference type="Proteomes" id="UP000036681">
    <property type="component" value="Unplaced"/>
</dbReference>
<proteinExistence type="predicted"/>